<dbReference type="GO" id="GO:0016810">
    <property type="term" value="F:hydrolase activity, acting on carbon-nitrogen (but not peptide) bonds"/>
    <property type="evidence" value="ECO:0007669"/>
    <property type="project" value="InterPro"/>
</dbReference>
<dbReference type="OrthoDB" id="9812065at2"/>
<dbReference type="CDD" id="cd10917">
    <property type="entry name" value="CE4_NodB_like_6s_7s"/>
    <property type="match status" value="1"/>
</dbReference>
<dbReference type="InterPro" id="IPR002509">
    <property type="entry name" value="NODB_dom"/>
</dbReference>
<dbReference type="InterPro" id="IPR050248">
    <property type="entry name" value="Polysacc_deacetylase_ArnD"/>
</dbReference>
<comment type="caution">
    <text evidence="2">The sequence shown here is derived from an EMBL/GenBank/DDBJ whole genome shotgun (WGS) entry which is preliminary data.</text>
</comment>
<evidence type="ECO:0000313" key="2">
    <source>
        <dbReference type="EMBL" id="KXB37742.1"/>
    </source>
</evidence>
<name>A0A133Y3G0_9LACT</name>
<evidence type="ECO:0000259" key="1">
    <source>
        <dbReference type="PROSITE" id="PS51677"/>
    </source>
</evidence>
<dbReference type="PANTHER" id="PTHR10587">
    <property type="entry name" value="GLYCOSYL TRANSFERASE-RELATED"/>
    <property type="match status" value="1"/>
</dbReference>
<gene>
    <name evidence="2" type="ORF">HMPREF3187_00459</name>
</gene>
<dbReference type="PROSITE" id="PS51677">
    <property type="entry name" value="NODB"/>
    <property type="match status" value="1"/>
</dbReference>
<evidence type="ECO:0000313" key="3">
    <source>
        <dbReference type="Proteomes" id="UP000070422"/>
    </source>
</evidence>
<dbReference type="GO" id="GO:0005975">
    <property type="term" value="P:carbohydrate metabolic process"/>
    <property type="evidence" value="ECO:0007669"/>
    <property type="project" value="InterPro"/>
</dbReference>
<dbReference type="Pfam" id="PF01522">
    <property type="entry name" value="Polysacc_deac_1"/>
    <property type="match status" value="1"/>
</dbReference>
<dbReference type="PATRIC" id="fig|87541.4.peg.461"/>
<dbReference type="Proteomes" id="UP000070422">
    <property type="component" value="Unassembled WGS sequence"/>
</dbReference>
<feature type="domain" description="NodB homology" evidence="1">
    <location>
        <begin position="265"/>
        <end position="442"/>
    </location>
</feature>
<organism evidence="2 3">
    <name type="scientific">Aerococcus christensenii</name>
    <dbReference type="NCBI Taxonomy" id="87541"/>
    <lineage>
        <taxon>Bacteria</taxon>
        <taxon>Bacillati</taxon>
        <taxon>Bacillota</taxon>
        <taxon>Bacilli</taxon>
        <taxon>Lactobacillales</taxon>
        <taxon>Aerococcaceae</taxon>
        <taxon>Aerococcus</taxon>
    </lineage>
</organism>
<protein>
    <submittedName>
        <fullName evidence="2">Polysaccharide deacetylase</fullName>
    </submittedName>
</protein>
<dbReference type="AlphaFoldDB" id="A0A133Y3G0"/>
<proteinExistence type="predicted"/>
<dbReference type="SUPFAM" id="SSF88713">
    <property type="entry name" value="Glycoside hydrolase/deacetylase"/>
    <property type="match status" value="1"/>
</dbReference>
<sequence>MKFNKKYLYTLLITLVLAITAVGYHFNVYGRVEQKIHEHLSGKVGINDLYFNGNHVYLKKDLTQETIDQAKKDADSLSDESKKKYLEEIDKVQHKFDVINDLGTLFLVNDKPVINGDQTGETLLVNPDLSDDEIRNRKGLYTFNYNDALNDEFKVRYKAAENVANLSTKFTQLIDKLPKNYQSGQLNDDLQHFQEVSNLIKDLTPIHRQQPKIKAEVDEVQEKAKIFSKDLIKHKGDLTDDLKKKIFNISVLADPLTGSEIDNRKLFVLTFDDGPSKNTLDILDILDKYHVKATFFQQGNHASEYPEISKEIIKRGHHIGNHTYDHPNMTKVSRNELTDQINRTQKVIEEATGGYKSTSFRCPYGAGMDRVGASFPDLTPVFWSIDSQDWKSLDPDTIVKKVLNEVDRQKHNIVLHHDTIEATTKAIDRYIPELQKRGYVFVFPEQLPDLRQITPH</sequence>
<dbReference type="InterPro" id="IPR011330">
    <property type="entry name" value="Glyco_hydro/deAcase_b/a-brl"/>
</dbReference>
<reference evidence="2 3" key="1">
    <citation type="submission" date="2016-01" db="EMBL/GenBank/DDBJ databases">
        <authorList>
            <person name="Oliw E.H."/>
        </authorList>
    </citation>
    <scope>NUCLEOTIDE SEQUENCE [LARGE SCALE GENOMIC DNA]</scope>
    <source>
        <strain evidence="2 3">KA00635</strain>
    </source>
</reference>
<dbReference type="Gene3D" id="3.20.20.370">
    <property type="entry name" value="Glycoside hydrolase/deacetylase"/>
    <property type="match status" value="1"/>
</dbReference>
<dbReference type="RefSeq" id="WP_060936530.1">
    <property type="nucleotide sequence ID" value="NZ_CP118095.1"/>
</dbReference>
<accession>A0A133Y3G0</accession>
<dbReference type="STRING" id="87541.AWM71_01990"/>
<dbReference type="EMBL" id="LSCQ01000020">
    <property type="protein sequence ID" value="KXB37742.1"/>
    <property type="molecule type" value="Genomic_DNA"/>
</dbReference>